<keyword evidence="1" id="KW-0812">Transmembrane</keyword>
<dbReference type="PANTHER" id="PTHR39650">
    <property type="entry name" value="CDP-ARCHAEOL SYNTHASE"/>
    <property type="match status" value="1"/>
</dbReference>
<evidence type="ECO:0000313" key="3">
    <source>
        <dbReference type="Proteomes" id="UP000246569"/>
    </source>
</evidence>
<dbReference type="AlphaFoldDB" id="A0A317MYW0"/>
<protein>
    <submittedName>
        <fullName evidence="2">CDP-2,3-bis-(O-geranylgeranyl)-sn-glycerol synthase</fullName>
    </submittedName>
</protein>
<dbReference type="OrthoDB" id="8850121at2"/>
<sequence>MDFVSLLLLIIIANSAPVLTTRLLGNRATRAVDGGYCLADGRRLFGPSKTWRGIAAALLLTPLLTMLLGHSAADGLLIAALAMVGDLGSSFCKRRLGLRASAQALGLDQIPESLLPAAVVGADFGLDAGDIAGLVAAFVLLELLLSRIGYRLRLRKEPY</sequence>
<dbReference type="PANTHER" id="PTHR39650:SF1">
    <property type="entry name" value="CDP-ARCHAEOL SYNTHASE"/>
    <property type="match status" value="1"/>
</dbReference>
<comment type="caution">
    <text evidence="2">The sequence shown here is derived from an EMBL/GenBank/DDBJ whole genome shotgun (WGS) entry which is preliminary data.</text>
</comment>
<dbReference type="Proteomes" id="UP000246569">
    <property type="component" value="Unassembled WGS sequence"/>
</dbReference>
<evidence type="ECO:0000313" key="2">
    <source>
        <dbReference type="EMBL" id="PWV63472.1"/>
    </source>
</evidence>
<feature type="transmembrane region" description="Helical" evidence="1">
    <location>
        <begin position="50"/>
        <end position="68"/>
    </location>
</feature>
<keyword evidence="1" id="KW-0472">Membrane</keyword>
<proteinExistence type="predicted"/>
<accession>A0A317MYW0</accession>
<dbReference type="InterPro" id="IPR032690">
    <property type="entry name" value="CarS"/>
</dbReference>
<name>A0A317MYW0_9GAMM</name>
<reference evidence="2 3" key="1">
    <citation type="submission" date="2018-05" db="EMBL/GenBank/DDBJ databases">
        <title>Genomic Encyclopedia of Type Strains, Phase IV (KMG-IV): sequencing the most valuable type-strain genomes for metagenomic binning, comparative biology and taxonomic classification.</title>
        <authorList>
            <person name="Goeker M."/>
        </authorList>
    </citation>
    <scope>NUCLEOTIDE SEQUENCE [LARGE SCALE GENOMIC DNA]</scope>
    <source>
        <strain evidence="2 3">DSM 23606</strain>
    </source>
</reference>
<feature type="transmembrane region" description="Helical" evidence="1">
    <location>
        <begin position="131"/>
        <end position="150"/>
    </location>
</feature>
<evidence type="ECO:0000256" key="1">
    <source>
        <dbReference type="SAM" id="Phobius"/>
    </source>
</evidence>
<dbReference type="Pfam" id="PF01864">
    <property type="entry name" value="CarS-like"/>
    <property type="match status" value="1"/>
</dbReference>
<gene>
    <name evidence="2" type="ORF">C7443_103403</name>
</gene>
<keyword evidence="3" id="KW-1185">Reference proteome</keyword>
<dbReference type="RefSeq" id="WP_110017951.1">
    <property type="nucleotide sequence ID" value="NZ_QGTJ01000003.1"/>
</dbReference>
<keyword evidence="1" id="KW-1133">Transmembrane helix</keyword>
<dbReference type="EMBL" id="QGTJ01000003">
    <property type="protein sequence ID" value="PWV63472.1"/>
    <property type="molecule type" value="Genomic_DNA"/>
</dbReference>
<organism evidence="2 3">
    <name type="scientific">Plasticicumulans acidivorans</name>
    <dbReference type="NCBI Taxonomy" id="886464"/>
    <lineage>
        <taxon>Bacteria</taxon>
        <taxon>Pseudomonadati</taxon>
        <taxon>Pseudomonadota</taxon>
        <taxon>Gammaproteobacteria</taxon>
        <taxon>Candidatus Competibacteraceae</taxon>
        <taxon>Plasticicumulans</taxon>
    </lineage>
</organism>